<proteinExistence type="predicted"/>
<protein>
    <recommendedName>
        <fullName evidence="5">Calmodulin</fullName>
    </recommendedName>
</protein>
<evidence type="ECO:0000313" key="4">
    <source>
        <dbReference type="Proteomes" id="UP001295423"/>
    </source>
</evidence>
<evidence type="ECO:0000256" key="2">
    <source>
        <dbReference type="SAM" id="SignalP"/>
    </source>
</evidence>
<sequence>MRCVSIFLLSLGPGLVQCQGSQNQDAPIQSGPTTNQDRVVDYPYCYEALNRHDSDLNKRITKSEYRGFCQDFGGNTECLANLDELPIELQAVWNEITCECAQRGGAGDCCVGSNAHIPINGVLPTDTTTISQQQFLRQACLRTDQAIIAYCGPPPIPPVIGPPGGLVLVPPAAFSVPGQWGIIAAAIILLLCCCRRRWFFFPDKQEDDSSSESSSVDGGSAAHNVVEDAEAGAMDNADAAKKSSKAKSTEEANLGGTTTFGRTVQEPEYEDDEEYRKTKYEQYDRPNDPGDPFNLRPTDKPPPPPQGEDPYSLEHYTPDGGVVQYERTGEWSYDADGGYVPETRPDKEKTERKPKKYQRAEKKAPEVVDNRKKRTLEAYGGGDIFNQLDGEVSDAKGGGDGMFDWVIRETLNTLDDNALHLDESTDEE</sequence>
<evidence type="ECO:0000256" key="1">
    <source>
        <dbReference type="SAM" id="MobiDB-lite"/>
    </source>
</evidence>
<evidence type="ECO:0008006" key="5">
    <source>
        <dbReference type="Google" id="ProtNLM"/>
    </source>
</evidence>
<dbReference type="AlphaFoldDB" id="A0AAD2G947"/>
<name>A0AAD2G947_9STRA</name>
<gene>
    <name evidence="3" type="ORF">CYCCA115_LOCUS21783</name>
</gene>
<dbReference type="EMBL" id="CAKOGP040002264">
    <property type="protein sequence ID" value="CAJ1966200.1"/>
    <property type="molecule type" value="Genomic_DNA"/>
</dbReference>
<dbReference type="Proteomes" id="UP001295423">
    <property type="component" value="Unassembled WGS sequence"/>
</dbReference>
<feature type="region of interest" description="Disordered" evidence="1">
    <location>
        <begin position="235"/>
        <end position="373"/>
    </location>
</feature>
<comment type="caution">
    <text evidence="3">The sequence shown here is derived from an EMBL/GenBank/DDBJ whole genome shotgun (WGS) entry which is preliminary data.</text>
</comment>
<keyword evidence="2" id="KW-0732">Signal</keyword>
<evidence type="ECO:0000313" key="3">
    <source>
        <dbReference type="EMBL" id="CAJ1966200.1"/>
    </source>
</evidence>
<keyword evidence="4" id="KW-1185">Reference proteome</keyword>
<feature type="compositionally biased region" description="Basic and acidic residues" evidence="1">
    <location>
        <begin position="358"/>
        <end position="370"/>
    </location>
</feature>
<organism evidence="3 4">
    <name type="scientific">Cylindrotheca closterium</name>
    <dbReference type="NCBI Taxonomy" id="2856"/>
    <lineage>
        <taxon>Eukaryota</taxon>
        <taxon>Sar</taxon>
        <taxon>Stramenopiles</taxon>
        <taxon>Ochrophyta</taxon>
        <taxon>Bacillariophyta</taxon>
        <taxon>Bacillariophyceae</taxon>
        <taxon>Bacillariophycidae</taxon>
        <taxon>Bacillariales</taxon>
        <taxon>Bacillariaceae</taxon>
        <taxon>Cylindrotheca</taxon>
    </lineage>
</organism>
<reference evidence="3" key="1">
    <citation type="submission" date="2023-08" db="EMBL/GenBank/DDBJ databases">
        <authorList>
            <person name="Audoor S."/>
            <person name="Bilcke G."/>
        </authorList>
    </citation>
    <scope>NUCLEOTIDE SEQUENCE</scope>
</reference>
<feature type="compositionally biased region" description="Basic and acidic residues" evidence="1">
    <location>
        <begin position="274"/>
        <end position="288"/>
    </location>
</feature>
<feature type="signal peptide" evidence="2">
    <location>
        <begin position="1"/>
        <end position="18"/>
    </location>
</feature>
<feature type="chain" id="PRO_5042157111" description="Calmodulin" evidence="2">
    <location>
        <begin position="19"/>
        <end position="428"/>
    </location>
</feature>
<accession>A0AAD2G947</accession>